<protein>
    <recommendedName>
        <fullName evidence="2">Splicing factor Cactin</fullName>
    </recommendedName>
</protein>
<dbReference type="GO" id="GO:0005737">
    <property type="term" value="C:cytoplasm"/>
    <property type="evidence" value="ECO:0007669"/>
    <property type="project" value="TreeGrafter"/>
</dbReference>
<feature type="region of interest" description="Disordered" evidence="3">
    <location>
        <begin position="243"/>
        <end position="284"/>
    </location>
</feature>
<evidence type="ECO:0000256" key="2">
    <source>
        <dbReference type="ARBA" id="ARBA00034534"/>
    </source>
</evidence>
<gene>
    <name evidence="6" type="ORF">NCGR_LOCUS43459</name>
</gene>
<evidence type="ECO:0000259" key="4">
    <source>
        <dbReference type="Pfam" id="PF09732"/>
    </source>
</evidence>
<keyword evidence="7" id="KW-1185">Reference proteome</keyword>
<dbReference type="AlphaFoldDB" id="A0A811QLZ6"/>
<dbReference type="EMBL" id="CAJGYO010000011">
    <property type="protein sequence ID" value="CAD6260023.1"/>
    <property type="molecule type" value="Genomic_DNA"/>
</dbReference>
<sequence>MTKPRAASPAIAREEWEATRPSNALRSAVRRRAASVSEKLAARGLGAFVWRKKLDRDLSRGILPGIVSVRSERRRYLARCREADGVRAASAAARRASSPPPVPPAALLARAEEEEAKEVAFLLQQGRLRAAIRFAEGRARRIDMLVESLRGARRCALGAFRGASAEELKELGEEIGTLADLDRENEGFWEAAQLLCDAEMVKAAGAGADGRSGRSLHSEVAADEVTELIRVEKAKKFLAQNYSTCDDAPAPERGRSTAADDDEEGSEPLGEVALPPTETLPAGPEWRKPRYVARVRTGHEWNKYNRVHYDHDHPPPKVVKGYTFVLHYPDLDLAGGKPPQYTVEEDGSGSDETCIVRFHAGWPYEDVAFRIVNREWERSRKAGLRSTFDRGVLRLSFHFKRVFYRR</sequence>
<feature type="domain" description="Splicing factor cactin central" evidence="5">
    <location>
        <begin position="111"/>
        <end position="230"/>
    </location>
</feature>
<dbReference type="Proteomes" id="UP000604825">
    <property type="component" value="Unassembled WGS sequence"/>
</dbReference>
<proteinExistence type="inferred from homology"/>
<evidence type="ECO:0000259" key="5">
    <source>
        <dbReference type="Pfam" id="PF10312"/>
    </source>
</evidence>
<reference evidence="6" key="1">
    <citation type="submission" date="2020-10" db="EMBL/GenBank/DDBJ databases">
        <authorList>
            <person name="Han B."/>
            <person name="Lu T."/>
            <person name="Zhao Q."/>
            <person name="Huang X."/>
            <person name="Zhao Y."/>
        </authorList>
    </citation>
    <scope>NUCLEOTIDE SEQUENCE</scope>
</reference>
<dbReference type="Pfam" id="PF10312">
    <property type="entry name" value="Cactin_mid"/>
    <property type="match status" value="1"/>
</dbReference>
<dbReference type="SMART" id="SM01050">
    <property type="entry name" value="CactinC_cactus"/>
    <property type="match status" value="1"/>
</dbReference>
<dbReference type="GO" id="GO:0045292">
    <property type="term" value="P:mRNA cis splicing, via spliceosome"/>
    <property type="evidence" value="ECO:0007669"/>
    <property type="project" value="TreeGrafter"/>
</dbReference>
<evidence type="ECO:0000256" key="1">
    <source>
        <dbReference type="ARBA" id="ARBA00006895"/>
    </source>
</evidence>
<dbReference type="InterPro" id="IPR019134">
    <property type="entry name" value="Cactin_C"/>
</dbReference>
<dbReference type="InterPro" id="IPR018816">
    <property type="entry name" value="Cactin_central"/>
</dbReference>
<evidence type="ECO:0000313" key="6">
    <source>
        <dbReference type="EMBL" id="CAD6260023.1"/>
    </source>
</evidence>
<organism evidence="6 7">
    <name type="scientific">Miscanthus lutarioriparius</name>
    <dbReference type="NCBI Taxonomy" id="422564"/>
    <lineage>
        <taxon>Eukaryota</taxon>
        <taxon>Viridiplantae</taxon>
        <taxon>Streptophyta</taxon>
        <taxon>Embryophyta</taxon>
        <taxon>Tracheophyta</taxon>
        <taxon>Spermatophyta</taxon>
        <taxon>Magnoliopsida</taxon>
        <taxon>Liliopsida</taxon>
        <taxon>Poales</taxon>
        <taxon>Poaceae</taxon>
        <taxon>PACMAD clade</taxon>
        <taxon>Panicoideae</taxon>
        <taxon>Andropogonodae</taxon>
        <taxon>Andropogoneae</taxon>
        <taxon>Saccharinae</taxon>
        <taxon>Miscanthus</taxon>
    </lineage>
</organism>
<dbReference type="GO" id="GO:0005681">
    <property type="term" value="C:spliceosomal complex"/>
    <property type="evidence" value="ECO:0007669"/>
    <property type="project" value="TreeGrafter"/>
</dbReference>
<accession>A0A811QLZ6</accession>
<dbReference type="PANTHER" id="PTHR21737:SF18">
    <property type="entry name" value="SPLICING FACTOR CACTIN"/>
    <property type="match status" value="1"/>
</dbReference>
<dbReference type="PANTHER" id="PTHR21737">
    <property type="entry name" value="POLYGLUTAMINE BINDING PROTEIN 1/MARVEL MEMBRANE-ASSOCIATING DOMAIN CONTAINING 3"/>
    <property type="match status" value="1"/>
</dbReference>
<evidence type="ECO:0000256" key="3">
    <source>
        <dbReference type="SAM" id="MobiDB-lite"/>
    </source>
</evidence>
<feature type="domain" description="Splicing factor Cactin C-terminal" evidence="4">
    <location>
        <begin position="286"/>
        <end position="406"/>
    </location>
</feature>
<dbReference type="Pfam" id="PF09732">
    <property type="entry name" value="CactinC_cactus"/>
    <property type="match status" value="1"/>
</dbReference>
<evidence type="ECO:0000313" key="7">
    <source>
        <dbReference type="Proteomes" id="UP000604825"/>
    </source>
</evidence>
<name>A0A811QLZ6_9POAL</name>
<comment type="caution">
    <text evidence="6">The sequence shown here is derived from an EMBL/GenBank/DDBJ whole genome shotgun (WGS) entry which is preliminary data.</text>
</comment>
<comment type="similarity">
    <text evidence="1">Belongs to the CACTIN family.</text>
</comment>
<dbReference type="OrthoDB" id="768854at2759"/>